<organism evidence="1 2">
    <name type="scientific">Plasmodium falciparum (isolate Dd2)</name>
    <dbReference type="NCBI Taxonomy" id="57267"/>
    <lineage>
        <taxon>Eukaryota</taxon>
        <taxon>Sar</taxon>
        <taxon>Alveolata</taxon>
        <taxon>Apicomplexa</taxon>
        <taxon>Aconoidasida</taxon>
        <taxon>Haemosporida</taxon>
        <taxon>Plasmodiidae</taxon>
        <taxon>Plasmodium</taxon>
        <taxon>Plasmodium (Laverania)</taxon>
    </lineage>
</organism>
<feature type="non-terminal residue" evidence="1">
    <location>
        <position position="1"/>
    </location>
</feature>
<evidence type="ECO:0000313" key="1">
    <source>
        <dbReference type="EMBL" id="KOB85224.1"/>
    </source>
</evidence>
<sequence length="270" mass="32261">AGYYDCCKNSVKSFSVSNSKGKGSYTQNDKEKNVLLPNINYYSRKEKKQILQNIHEQIVLKQNIDKEKILELYLNDKDVQKILKEQKIKEPEKKIKRIQEIVNNEENLNKKFNQFYDLFCFDLKNINDSNISINKKCNINYEIHDNIYDIRHTHNNCNYPFDKCVNNKNVYILNNELINNQMFMSYVKTYQYIKINLNTIKKFLLFIERNLINYDNTKKINHDKDQINQDNNAEVHKTIYYINISHAEFWDISETTTRHHSYVASTAKEG</sequence>
<accession>A0A0L7LX73</accession>
<dbReference type="KEGG" id="pfd:PFDG_05410"/>
<dbReference type="EMBL" id="DS016109">
    <property type="protein sequence ID" value="KOB85224.1"/>
    <property type="molecule type" value="Genomic_DNA"/>
</dbReference>
<gene>
    <name evidence="1" type="ORF">PFDG_05410</name>
</gene>
<protein>
    <submittedName>
        <fullName evidence="1">Uncharacterized protein</fullName>
    </submittedName>
</protein>
<evidence type="ECO:0000313" key="2">
    <source>
        <dbReference type="Proteomes" id="UP000054282"/>
    </source>
</evidence>
<name>A0A0L7LX73_PLAF4</name>
<dbReference type="AlphaFoldDB" id="A0A0L7LX73"/>
<reference evidence="2" key="2">
    <citation type="submission" date="2006-09" db="EMBL/GenBank/DDBJ databases">
        <title>The genome sequence of Plasmodium falciparum Dd2.</title>
        <authorList>
            <consortium name="The Broad Institute Genome Sequencing Platform"/>
            <person name="Birren B."/>
            <person name="Lander E."/>
            <person name="Galagan J."/>
            <person name="Nusbaum C."/>
            <person name="Devon K."/>
            <person name="Henn M."/>
            <person name="Jaffe D."/>
            <person name="Butler J."/>
            <person name="Alvarez P."/>
            <person name="Gnerre S."/>
            <person name="Grabherr M."/>
            <person name="Kleber M."/>
            <person name="Mauceli E."/>
            <person name="Brockman W."/>
            <person name="MacCallum I.A."/>
            <person name="Rounsley S."/>
            <person name="Young S."/>
            <person name="LaButti K."/>
            <person name="Pushparaj V."/>
            <person name="DeCaprio D."/>
            <person name="Crawford M."/>
            <person name="Koehrsen M."/>
            <person name="Engels R."/>
            <person name="Montgomery P."/>
            <person name="Pearson M."/>
            <person name="Howarth C."/>
            <person name="Larson L."/>
            <person name="Luoma S."/>
            <person name="White J."/>
            <person name="Kodira C."/>
            <person name="Zeng Q."/>
            <person name="O'Leary S."/>
            <person name="Yandava C."/>
            <person name="Alvarado L."/>
            <person name="Wirth D."/>
            <person name="Volkman S."/>
            <person name="Hartl D."/>
        </authorList>
    </citation>
    <scope>NUCLEOTIDE SEQUENCE [LARGE SCALE GENOMIC DNA]</scope>
</reference>
<reference evidence="2" key="1">
    <citation type="submission" date="2006-09" db="EMBL/GenBank/DDBJ databases">
        <title>Annotation of Plasmodium falciparum Dd2.</title>
        <authorList>
            <consortium name="The Broad Institute Genome Sequencing Platform"/>
            <person name="Volkman S.K."/>
            <person name="Neafsey D.E."/>
            <person name="Dash A.P."/>
            <person name="Chitnis C.E."/>
            <person name="Hartl D.L."/>
            <person name="Young S.K."/>
            <person name="Zeng Q."/>
            <person name="Koehrsen M."/>
            <person name="Alvarado L."/>
            <person name="Berlin A."/>
            <person name="Borenstein D."/>
            <person name="Chapman S.B."/>
            <person name="Chen Z."/>
            <person name="Engels R."/>
            <person name="Freedman E."/>
            <person name="Gellesch M."/>
            <person name="Goldberg J."/>
            <person name="Griggs A."/>
            <person name="Gujja S."/>
            <person name="Heilman E.R."/>
            <person name="Heiman D.I."/>
            <person name="Howarth C."/>
            <person name="Jen D."/>
            <person name="Larson L."/>
            <person name="Mehta T."/>
            <person name="Neiman D."/>
            <person name="Park D."/>
            <person name="Pearson M."/>
            <person name="Roberts A."/>
            <person name="Saif S."/>
            <person name="Shea T."/>
            <person name="Shenoy N."/>
            <person name="Sisk P."/>
            <person name="Stolte C."/>
            <person name="Sykes S."/>
            <person name="Walk T."/>
            <person name="White J."/>
            <person name="Yandava C."/>
            <person name="Haas B."/>
            <person name="Henn M.R."/>
            <person name="Nusbaum C."/>
            <person name="Birren B."/>
        </authorList>
    </citation>
    <scope>NUCLEOTIDE SEQUENCE [LARGE SCALE GENOMIC DNA]</scope>
</reference>
<dbReference type="Proteomes" id="UP000054282">
    <property type="component" value="Unassembled WGS sequence"/>
</dbReference>
<proteinExistence type="predicted"/>